<protein>
    <submittedName>
        <fullName evidence="1">Uncharacterized protein</fullName>
    </submittedName>
</protein>
<dbReference type="AlphaFoldDB" id="A0A1F5DMK1"/>
<accession>A0A1F5DMK1</accession>
<evidence type="ECO:0000313" key="1">
    <source>
        <dbReference type="EMBL" id="OGD56246.1"/>
    </source>
</evidence>
<proteinExistence type="predicted"/>
<comment type="caution">
    <text evidence="1">The sequence shown here is derived from an EMBL/GenBank/DDBJ whole genome shotgun (WGS) entry which is preliminary data.</text>
</comment>
<dbReference type="Proteomes" id="UP000178764">
    <property type="component" value="Unassembled WGS sequence"/>
</dbReference>
<dbReference type="EMBL" id="MEZT01000024">
    <property type="protein sequence ID" value="OGD56246.1"/>
    <property type="molecule type" value="Genomic_DNA"/>
</dbReference>
<sequence length="144" mass="16508">MDMEQLFAAVETEDMHRSQSRTVAAYLFAGKVIARQPLNKIFAVLEEKVDDSVIIEGLRRINGNYHKAVKVCIEAGWDDRRVIRALITRFSWHMLVEILTGIGWDEKRIKAAGNEIIMKKYKELELEKAAALQLAQKAIKVLRN</sequence>
<reference evidence="1 2" key="1">
    <citation type="journal article" date="2016" name="Nat. Commun.">
        <title>Thousands of microbial genomes shed light on interconnected biogeochemical processes in an aquifer system.</title>
        <authorList>
            <person name="Anantharaman K."/>
            <person name="Brown C.T."/>
            <person name="Hug L.A."/>
            <person name="Sharon I."/>
            <person name="Castelle C.J."/>
            <person name="Probst A.J."/>
            <person name="Thomas B.C."/>
            <person name="Singh A."/>
            <person name="Wilkins M.J."/>
            <person name="Karaoz U."/>
            <person name="Brodie E.L."/>
            <person name="Williams K.H."/>
            <person name="Hubbard S.S."/>
            <person name="Banfield J.F."/>
        </authorList>
    </citation>
    <scope>NUCLEOTIDE SEQUENCE [LARGE SCALE GENOMIC DNA]</scope>
</reference>
<gene>
    <name evidence="1" type="ORF">A2V71_02905</name>
</gene>
<name>A0A1F5DMK1_9BACT</name>
<organism evidence="1 2">
    <name type="scientific">Candidatus Berkelbacteria bacterium RBG_13_40_8</name>
    <dbReference type="NCBI Taxonomy" id="1797467"/>
    <lineage>
        <taxon>Bacteria</taxon>
        <taxon>Candidatus Berkelbacteria</taxon>
    </lineage>
</organism>
<evidence type="ECO:0000313" key="2">
    <source>
        <dbReference type="Proteomes" id="UP000178764"/>
    </source>
</evidence>